<gene>
    <name evidence="8" type="primary">trpA</name>
    <name evidence="10" type="ORF">GN157_11805</name>
</gene>
<evidence type="ECO:0000313" key="10">
    <source>
        <dbReference type="EMBL" id="MUV04393.1"/>
    </source>
</evidence>
<comment type="subunit">
    <text evidence="2 8">Tetramer of two alpha and two beta chains.</text>
</comment>
<dbReference type="InterPro" id="IPR011060">
    <property type="entry name" value="RibuloseP-bd_barrel"/>
</dbReference>
<evidence type="ECO:0000256" key="1">
    <source>
        <dbReference type="ARBA" id="ARBA00004733"/>
    </source>
</evidence>
<comment type="caution">
    <text evidence="10">The sequence shown here is derived from an EMBL/GenBank/DDBJ whole genome shotgun (WGS) entry which is preliminary data.</text>
</comment>
<dbReference type="Proteomes" id="UP000433945">
    <property type="component" value="Unassembled WGS sequence"/>
</dbReference>
<dbReference type="SUPFAM" id="SSF51366">
    <property type="entry name" value="Ribulose-phoshate binding barrel"/>
    <property type="match status" value="1"/>
</dbReference>
<dbReference type="RefSeq" id="WP_157483594.1">
    <property type="nucleotide sequence ID" value="NZ_WOWP01000045.1"/>
</dbReference>
<dbReference type="InterPro" id="IPR013785">
    <property type="entry name" value="Aldolase_TIM"/>
</dbReference>
<feature type="active site" description="Proton acceptor" evidence="8">
    <location>
        <position position="47"/>
    </location>
</feature>
<feature type="active site" description="Proton acceptor" evidence="8">
    <location>
        <position position="58"/>
    </location>
</feature>
<comment type="catalytic activity">
    <reaction evidence="7 8">
        <text>(1S,2R)-1-C-(indol-3-yl)glycerol 3-phosphate + L-serine = D-glyceraldehyde 3-phosphate + L-tryptophan + H2O</text>
        <dbReference type="Rhea" id="RHEA:10532"/>
        <dbReference type="ChEBI" id="CHEBI:15377"/>
        <dbReference type="ChEBI" id="CHEBI:33384"/>
        <dbReference type="ChEBI" id="CHEBI:57912"/>
        <dbReference type="ChEBI" id="CHEBI:58866"/>
        <dbReference type="ChEBI" id="CHEBI:59776"/>
        <dbReference type="EC" id="4.2.1.20"/>
    </reaction>
</comment>
<evidence type="ECO:0000313" key="11">
    <source>
        <dbReference type="Proteomes" id="UP000433945"/>
    </source>
</evidence>
<dbReference type="InterPro" id="IPR002028">
    <property type="entry name" value="Trp_synthase_suA"/>
</dbReference>
<evidence type="ECO:0000256" key="9">
    <source>
        <dbReference type="RuleBase" id="RU003662"/>
    </source>
</evidence>
<evidence type="ECO:0000256" key="4">
    <source>
        <dbReference type="ARBA" id="ARBA00022822"/>
    </source>
</evidence>
<keyword evidence="3 8" id="KW-0028">Amino-acid biosynthesis</keyword>
<organism evidence="10 11">
    <name type="scientific">Flavobacterium rakeshii</name>
    <dbReference type="NCBI Taxonomy" id="1038845"/>
    <lineage>
        <taxon>Bacteria</taxon>
        <taxon>Pseudomonadati</taxon>
        <taxon>Bacteroidota</taxon>
        <taxon>Flavobacteriia</taxon>
        <taxon>Flavobacteriales</taxon>
        <taxon>Flavobacteriaceae</taxon>
        <taxon>Flavobacterium</taxon>
    </lineage>
</organism>
<dbReference type="EMBL" id="WOWP01000045">
    <property type="protein sequence ID" value="MUV04393.1"/>
    <property type="molecule type" value="Genomic_DNA"/>
</dbReference>
<sequence>MENRIDSLFKYKSGTVLSVYFTAGYPSLNDTLTIAKELEANGVDMLEIGIPFSDPLADGPVIQNSSKTAIENGMCIELLLKQLSTLREHIAIPVLLMGYYNPILQYGVTLFLEKIAAIGIDGLIIPDMPIEEYQENYETDFKRLNLKNILLITPQTSDSRIRYIDSVSGGFIYVVSSSTTTGEHTGFSEKRESYLSKISSMKLNNPCIVGFGIQNKEDIKQVGKYAYGAIIGTAFIKAITQGELKQQIKHFIKTVSHDTTVRT</sequence>
<evidence type="ECO:0000256" key="8">
    <source>
        <dbReference type="HAMAP-Rule" id="MF_00131"/>
    </source>
</evidence>
<evidence type="ECO:0000256" key="6">
    <source>
        <dbReference type="ARBA" id="ARBA00023239"/>
    </source>
</evidence>
<reference evidence="10 11" key="1">
    <citation type="submission" date="2019-12" db="EMBL/GenBank/DDBJ databases">
        <authorList>
            <person name="Sun J.-Q."/>
        </authorList>
    </citation>
    <scope>NUCLEOTIDE SEQUENCE [LARGE SCALE GENOMIC DNA]</scope>
    <source>
        <strain evidence="10 11">JCM 17928</strain>
    </source>
</reference>
<dbReference type="NCBIfam" id="TIGR00262">
    <property type="entry name" value="trpA"/>
    <property type="match status" value="1"/>
</dbReference>
<dbReference type="GO" id="GO:0004834">
    <property type="term" value="F:tryptophan synthase activity"/>
    <property type="evidence" value="ECO:0007669"/>
    <property type="project" value="UniProtKB-UniRule"/>
</dbReference>
<name>A0A6N8HFB0_9FLAO</name>
<keyword evidence="4 8" id="KW-0822">Tryptophan biosynthesis</keyword>
<dbReference type="OrthoDB" id="9804578at2"/>
<dbReference type="HAMAP" id="MF_00131">
    <property type="entry name" value="Trp_synth_alpha"/>
    <property type="match status" value="1"/>
</dbReference>
<comment type="similarity">
    <text evidence="8 9">Belongs to the TrpA family.</text>
</comment>
<keyword evidence="6 8" id="KW-0456">Lyase</keyword>
<evidence type="ECO:0000256" key="2">
    <source>
        <dbReference type="ARBA" id="ARBA00011270"/>
    </source>
</evidence>
<accession>A0A6N8HFB0</accession>
<dbReference type="PROSITE" id="PS00167">
    <property type="entry name" value="TRP_SYNTHASE_ALPHA"/>
    <property type="match status" value="1"/>
</dbReference>
<dbReference type="AlphaFoldDB" id="A0A6N8HFB0"/>
<dbReference type="UniPathway" id="UPA00035">
    <property type="reaction ID" value="UER00044"/>
</dbReference>
<keyword evidence="11" id="KW-1185">Reference proteome</keyword>
<keyword evidence="5 8" id="KW-0057">Aromatic amino acid biosynthesis</keyword>
<comment type="function">
    <text evidence="8">The alpha subunit is responsible for the aldol cleavage of indoleglycerol phosphate to indole and glyceraldehyde 3-phosphate.</text>
</comment>
<dbReference type="Gene3D" id="3.20.20.70">
    <property type="entry name" value="Aldolase class I"/>
    <property type="match status" value="1"/>
</dbReference>
<dbReference type="CDD" id="cd04724">
    <property type="entry name" value="Tryptophan_synthase_alpha"/>
    <property type="match status" value="1"/>
</dbReference>
<dbReference type="PANTHER" id="PTHR43406">
    <property type="entry name" value="TRYPTOPHAN SYNTHASE, ALPHA CHAIN"/>
    <property type="match status" value="1"/>
</dbReference>
<protein>
    <recommendedName>
        <fullName evidence="8">Tryptophan synthase alpha chain</fullName>
        <ecNumber evidence="8">4.2.1.20</ecNumber>
    </recommendedName>
</protein>
<proteinExistence type="inferred from homology"/>
<evidence type="ECO:0000256" key="5">
    <source>
        <dbReference type="ARBA" id="ARBA00023141"/>
    </source>
</evidence>
<evidence type="ECO:0000256" key="3">
    <source>
        <dbReference type="ARBA" id="ARBA00022605"/>
    </source>
</evidence>
<comment type="pathway">
    <text evidence="1 8">Amino-acid biosynthesis; L-tryptophan biosynthesis; L-tryptophan from chorismate: step 5/5.</text>
</comment>
<dbReference type="GO" id="GO:0005829">
    <property type="term" value="C:cytosol"/>
    <property type="evidence" value="ECO:0007669"/>
    <property type="project" value="TreeGrafter"/>
</dbReference>
<dbReference type="Pfam" id="PF00290">
    <property type="entry name" value="Trp_syntA"/>
    <property type="match status" value="1"/>
</dbReference>
<evidence type="ECO:0000256" key="7">
    <source>
        <dbReference type="ARBA" id="ARBA00049047"/>
    </source>
</evidence>
<dbReference type="EC" id="4.2.1.20" evidence="8"/>
<dbReference type="PANTHER" id="PTHR43406:SF1">
    <property type="entry name" value="TRYPTOPHAN SYNTHASE ALPHA CHAIN, CHLOROPLASTIC"/>
    <property type="match status" value="1"/>
</dbReference>
<dbReference type="InterPro" id="IPR018204">
    <property type="entry name" value="Trp_synthase_alpha_AS"/>
</dbReference>